<keyword evidence="1" id="KW-0472">Membrane</keyword>
<comment type="caution">
    <text evidence="2">The sequence shown here is derived from an EMBL/GenBank/DDBJ whole genome shotgun (WGS) entry which is preliminary data.</text>
</comment>
<reference evidence="3" key="1">
    <citation type="submission" date="2023-07" db="EMBL/GenBank/DDBJ databases">
        <title>30 novel species of actinomycetes from the DSMZ collection.</title>
        <authorList>
            <person name="Nouioui I."/>
        </authorList>
    </citation>
    <scope>NUCLEOTIDE SEQUENCE [LARGE SCALE GENOMIC DNA]</scope>
    <source>
        <strain evidence="3">DSM 42041</strain>
    </source>
</reference>
<evidence type="ECO:0000256" key="1">
    <source>
        <dbReference type="SAM" id="Phobius"/>
    </source>
</evidence>
<proteinExistence type="predicted"/>
<name>A0ABU2NSJ7_9ACTN</name>
<feature type="transmembrane region" description="Helical" evidence="1">
    <location>
        <begin position="51"/>
        <end position="72"/>
    </location>
</feature>
<dbReference type="RefSeq" id="WP_311673382.1">
    <property type="nucleotide sequence ID" value="NZ_JAVREQ010000009.1"/>
</dbReference>
<feature type="transmembrane region" description="Helical" evidence="1">
    <location>
        <begin position="84"/>
        <end position="103"/>
    </location>
</feature>
<feature type="transmembrane region" description="Helical" evidence="1">
    <location>
        <begin position="20"/>
        <end position="39"/>
    </location>
</feature>
<accession>A0ABU2NSJ7</accession>
<evidence type="ECO:0000313" key="2">
    <source>
        <dbReference type="EMBL" id="MDT0379581.1"/>
    </source>
</evidence>
<evidence type="ECO:0000313" key="3">
    <source>
        <dbReference type="Proteomes" id="UP001183414"/>
    </source>
</evidence>
<gene>
    <name evidence="2" type="ORF">RM572_12475</name>
</gene>
<dbReference type="Proteomes" id="UP001183414">
    <property type="component" value="Unassembled WGS sequence"/>
</dbReference>
<sequence>MWIKGGIAISRQFTRATKGLIVASAAAWVSSLIVAHGFAVEQENTEQGGLGIDFTVGLFSFLSAAVIALVAWAGMRILGEKRNALLIGSVVVFWLFVSLSLEHPMSEGAQWLTVCAYGVGGAMVSWMTVDESAAP</sequence>
<keyword evidence="1" id="KW-0812">Transmembrane</keyword>
<keyword evidence="1" id="KW-1133">Transmembrane helix</keyword>
<organism evidence="2 3">
    <name type="scientific">Streptomyces hazeniae</name>
    <dbReference type="NCBI Taxonomy" id="3075538"/>
    <lineage>
        <taxon>Bacteria</taxon>
        <taxon>Bacillati</taxon>
        <taxon>Actinomycetota</taxon>
        <taxon>Actinomycetes</taxon>
        <taxon>Kitasatosporales</taxon>
        <taxon>Streptomycetaceae</taxon>
        <taxon>Streptomyces</taxon>
    </lineage>
</organism>
<dbReference type="EMBL" id="JAVREQ010000009">
    <property type="protein sequence ID" value="MDT0379581.1"/>
    <property type="molecule type" value="Genomic_DNA"/>
</dbReference>
<keyword evidence="3" id="KW-1185">Reference proteome</keyword>
<protein>
    <submittedName>
        <fullName evidence="2">Uncharacterized protein</fullName>
    </submittedName>
</protein>